<dbReference type="Gene3D" id="2.150.10.10">
    <property type="entry name" value="Serralysin-like metalloprotease, C-terminal"/>
    <property type="match status" value="1"/>
</dbReference>
<dbReference type="Pfam" id="PF10651">
    <property type="entry name" value="BppU_N"/>
    <property type="match status" value="1"/>
</dbReference>
<gene>
    <name evidence="4" type="ORF">SAMN02745784_02913</name>
</gene>
<dbReference type="InterPro" id="IPR011049">
    <property type="entry name" value="Serralysin-like_metalloprot_C"/>
</dbReference>
<evidence type="ECO:0000259" key="3">
    <source>
        <dbReference type="Pfam" id="PF10651"/>
    </source>
</evidence>
<organism evidence="4 5">
    <name type="scientific">Tissierella praeacuta DSM 18095</name>
    <dbReference type="NCBI Taxonomy" id="1123404"/>
    <lineage>
        <taxon>Bacteria</taxon>
        <taxon>Bacillati</taxon>
        <taxon>Bacillota</taxon>
        <taxon>Tissierellia</taxon>
        <taxon>Tissierellales</taxon>
        <taxon>Tissierellaceae</taxon>
        <taxon>Tissierella</taxon>
    </lineage>
</organism>
<dbReference type="STRING" id="1123404.SAMN02745784_02913"/>
<evidence type="ECO:0000256" key="1">
    <source>
        <dbReference type="SAM" id="MobiDB-lite"/>
    </source>
</evidence>
<name>A0A1M4Z6A7_9FIRM</name>
<reference evidence="5" key="1">
    <citation type="submission" date="2016-11" db="EMBL/GenBank/DDBJ databases">
        <authorList>
            <person name="Varghese N."/>
            <person name="Submissions S."/>
        </authorList>
    </citation>
    <scope>NUCLEOTIDE SEQUENCE [LARGE SCALE GENOMIC DNA]</scope>
    <source>
        <strain evidence="5">DSM 18095</strain>
    </source>
</reference>
<accession>A0A1M4Z6A7</accession>
<proteinExistence type="predicted"/>
<feature type="region of interest" description="Disordered" evidence="1">
    <location>
        <begin position="157"/>
        <end position="198"/>
    </location>
</feature>
<feature type="domain" description="BppU N-terminal" evidence="3">
    <location>
        <begin position="6"/>
        <end position="140"/>
    </location>
</feature>
<protein>
    <submittedName>
        <fullName evidence="4">Head domain of trimeric autotransporter adhesin</fullName>
    </submittedName>
</protein>
<dbReference type="Gene3D" id="2.60.40.3350">
    <property type="match status" value="1"/>
</dbReference>
<dbReference type="InterPro" id="IPR018913">
    <property type="entry name" value="BppU_N"/>
</dbReference>
<evidence type="ECO:0000259" key="2">
    <source>
        <dbReference type="Pfam" id="PF05658"/>
    </source>
</evidence>
<evidence type="ECO:0000313" key="4">
    <source>
        <dbReference type="EMBL" id="SHF13337.1"/>
    </source>
</evidence>
<feature type="domain" description="Trimeric autotransporter adhesin YadA-like head" evidence="2">
    <location>
        <begin position="410"/>
        <end position="434"/>
    </location>
</feature>
<dbReference type="InterPro" id="IPR008640">
    <property type="entry name" value="Adhesin_Head_dom"/>
</dbReference>
<dbReference type="GeneID" id="90994556"/>
<feature type="compositionally biased region" description="Basic and acidic residues" evidence="1">
    <location>
        <begin position="164"/>
        <end position="196"/>
    </location>
</feature>
<dbReference type="Gene3D" id="1.20.5.320">
    <property type="entry name" value="6-Phosphogluconate Dehydrogenase, domain 3"/>
    <property type="match status" value="1"/>
</dbReference>
<dbReference type="RefSeq" id="WP_115322160.1">
    <property type="nucleotide sequence ID" value="NZ_FQTY01000022.1"/>
</dbReference>
<dbReference type="Proteomes" id="UP000184114">
    <property type="component" value="Unassembled WGS sequence"/>
</dbReference>
<evidence type="ECO:0000313" key="5">
    <source>
        <dbReference type="Proteomes" id="UP000184114"/>
    </source>
</evidence>
<dbReference type="EMBL" id="FQTY01000022">
    <property type="protein sequence ID" value="SHF13337.1"/>
    <property type="molecule type" value="Genomic_DNA"/>
</dbReference>
<dbReference type="CDD" id="cd12820">
    <property type="entry name" value="LbR_YadA-like"/>
    <property type="match status" value="1"/>
</dbReference>
<dbReference type="SUPFAM" id="SSF101967">
    <property type="entry name" value="Adhesin YadA, collagen-binding domain"/>
    <property type="match status" value="1"/>
</dbReference>
<dbReference type="AlphaFoldDB" id="A0A1M4Z6A7"/>
<keyword evidence="5" id="KW-1185">Reference proteome</keyword>
<dbReference type="Pfam" id="PF05658">
    <property type="entry name" value="YadA_head"/>
    <property type="match status" value="1"/>
</dbReference>
<dbReference type="GO" id="GO:0019867">
    <property type="term" value="C:outer membrane"/>
    <property type="evidence" value="ECO:0007669"/>
    <property type="project" value="InterPro"/>
</dbReference>
<sequence length="612" mass="66939">MKPKEFDFSLDIKRHKRTEDIILVQNDRQTTKFNINLMDGNHAFLIGENAEISIVFQKSDDTYIEQECEFIGNKVSVILVDQVLTKSGKVIAEIIIRSDNQVLTTTSFDFHVRKNILNDNAIESTNEIGILNKLIDTVKELIQKVINSIPRIGDNGNWFIGDEDTGKPSRGPKGDKGDKGEQGPKGEKGDKGDRGIDGIGAVHSVNDQVGDVYLTGEDIRVNQNQQWSVSYALNSLDKRKLDKESDKGLSANDFTDDFKNKLKGIEEGAEKNKVISVAGKTGVVTLTKSDISLGNVQNYGIATESEAKNGATNLKYMTPIRVKNALDDRYNFSNDNQIVIGNGASCNGNNIINPVVIGHNASTEAQHTISIGSFAKCTGSNPYNSVAIGRLAESTLFNGIAIGTGANTAGAFAVAIGNNAKATHTDAVAIGADANAANSQEGVLGSSKRTNNWKVPGSFLVGGTKNFEIPHPKPEKKATHVIRHGAVESPTAGDTLYRYKIIAAKDNDLVTIDLPDYFIWLNRDVQIFVTSQGHFGNGYGILNRETEQLEIHCELEGAYNVLVIGTRNDDHQSVQDWYIKGVEREIGESWTGETYVFEIDEIMEVEEITEVK</sequence>